<name>A0ABQ4TEX6_METOR</name>
<evidence type="ECO:0000313" key="4">
    <source>
        <dbReference type="Proteomes" id="UP001055156"/>
    </source>
</evidence>
<reference evidence="3" key="1">
    <citation type="journal article" date="2021" name="Front. Microbiol.">
        <title>Comprehensive Comparative Genomics and Phenotyping of Methylobacterium Species.</title>
        <authorList>
            <person name="Alessa O."/>
            <person name="Ogura Y."/>
            <person name="Fujitani Y."/>
            <person name="Takami H."/>
            <person name="Hayashi T."/>
            <person name="Sahin N."/>
            <person name="Tani A."/>
        </authorList>
    </citation>
    <scope>NUCLEOTIDE SEQUENCE</scope>
    <source>
        <strain evidence="3">NBRC 15689</strain>
    </source>
</reference>
<evidence type="ECO:0000313" key="3">
    <source>
        <dbReference type="EMBL" id="GJE29465.1"/>
    </source>
</evidence>
<keyword evidence="4" id="KW-1185">Reference proteome</keyword>
<evidence type="ECO:0000256" key="1">
    <source>
        <dbReference type="SAM" id="MobiDB-lite"/>
    </source>
</evidence>
<feature type="chain" id="PRO_5045197987" evidence="2">
    <location>
        <begin position="22"/>
        <end position="121"/>
    </location>
</feature>
<dbReference type="Proteomes" id="UP001055156">
    <property type="component" value="Unassembled WGS sequence"/>
</dbReference>
<protein>
    <submittedName>
        <fullName evidence="3">Uncharacterized protein</fullName>
    </submittedName>
</protein>
<feature type="region of interest" description="Disordered" evidence="1">
    <location>
        <begin position="36"/>
        <end position="102"/>
    </location>
</feature>
<feature type="compositionally biased region" description="Basic and acidic residues" evidence="1">
    <location>
        <begin position="90"/>
        <end position="101"/>
    </location>
</feature>
<sequence length="121" mass="11920">MIRSACLAALLLSLAAGPALAACADDIKTQEARFKDQATDAAGASSGGQGVAAARQSQGMTRPAGEAEPTPPGKAAEAGSGSRVQTAKAALEEARKADQEGKAAACAEAVAKAKKELDATP</sequence>
<comment type="caution">
    <text evidence="3">The sequence shown here is derived from an EMBL/GenBank/DDBJ whole genome shotgun (WGS) entry which is preliminary data.</text>
</comment>
<proteinExistence type="predicted"/>
<accession>A0ABQ4TEX6</accession>
<evidence type="ECO:0000256" key="2">
    <source>
        <dbReference type="SAM" id="SignalP"/>
    </source>
</evidence>
<gene>
    <name evidence="3" type="ORF">LKMONMHP_4346</name>
</gene>
<dbReference type="EMBL" id="BPQV01000016">
    <property type="protein sequence ID" value="GJE29465.1"/>
    <property type="molecule type" value="Genomic_DNA"/>
</dbReference>
<organism evidence="3 4">
    <name type="scientific">Methylobacterium organophilum</name>
    <dbReference type="NCBI Taxonomy" id="410"/>
    <lineage>
        <taxon>Bacteria</taxon>
        <taxon>Pseudomonadati</taxon>
        <taxon>Pseudomonadota</taxon>
        <taxon>Alphaproteobacteria</taxon>
        <taxon>Hyphomicrobiales</taxon>
        <taxon>Methylobacteriaceae</taxon>
        <taxon>Methylobacterium</taxon>
    </lineage>
</organism>
<feature type="signal peptide" evidence="2">
    <location>
        <begin position="1"/>
        <end position="21"/>
    </location>
</feature>
<dbReference type="RefSeq" id="WP_238314047.1">
    <property type="nucleotide sequence ID" value="NZ_BPQV01000016.1"/>
</dbReference>
<keyword evidence="2" id="KW-0732">Signal</keyword>
<reference evidence="3" key="2">
    <citation type="submission" date="2021-08" db="EMBL/GenBank/DDBJ databases">
        <authorList>
            <person name="Tani A."/>
            <person name="Ola A."/>
            <person name="Ogura Y."/>
            <person name="Katsura K."/>
            <person name="Hayashi T."/>
        </authorList>
    </citation>
    <scope>NUCLEOTIDE SEQUENCE</scope>
    <source>
        <strain evidence="3">NBRC 15689</strain>
    </source>
</reference>
<dbReference type="PROSITE" id="PS51257">
    <property type="entry name" value="PROKAR_LIPOPROTEIN"/>
    <property type="match status" value="1"/>
</dbReference>